<protein>
    <submittedName>
        <fullName evidence="1">Uncharacterized protein</fullName>
    </submittedName>
</protein>
<accession>A0A6J4S3T8</accession>
<sequence>MALFFIDTSSGHVATQSQLIGAGLSPADGLPPRPWLRIQGTGDATTMWYAVMRKRERGIFIGTLVFRHSPHHSLLLEQGWEEIPVSEICAPAAA</sequence>
<organism evidence="1">
    <name type="scientific">uncultured Solirubrobacteraceae bacterium</name>
    <dbReference type="NCBI Taxonomy" id="1162706"/>
    <lineage>
        <taxon>Bacteria</taxon>
        <taxon>Bacillati</taxon>
        <taxon>Actinomycetota</taxon>
        <taxon>Thermoleophilia</taxon>
        <taxon>Solirubrobacterales</taxon>
        <taxon>Solirubrobacteraceae</taxon>
        <taxon>environmental samples</taxon>
    </lineage>
</organism>
<evidence type="ECO:0000313" key="1">
    <source>
        <dbReference type="EMBL" id="CAA9484340.1"/>
    </source>
</evidence>
<reference evidence="1" key="1">
    <citation type="submission" date="2020-02" db="EMBL/GenBank/DDBJ databases">
        <authorList>
            <person name="Meier V. D."/>
        </authorList>
    </citation>
    <scope>NUCLEOTIDE SEQUENCE</scope>
    <source>
        <strain evidence="1">AVDCRST_MAG53</strain>
    </source>
</reference>
<name>A0A6J4S3T8_9ACTN</name>
<dbReference type="AlphaFoldDB" id="A0A6J4S3T8"/>
<gene>
    <name evidence="1" type="ORF">AVDCRST_MAG53-804</name>
</gene>
<dbReference type="EMBL" id="CADCVR010000029">
    <property type="protein sequence ID" value="CAA9484340.1"/>
    <property type="molecule type" value="Genomic_DNA"/>
</dbReference>
<proteinExistence type="predicted"/>